<dbReference type="Proteomes" id="UP001626550">
    <property type="component" value="Unassembled WGS sequence"/>
</dbReference>
<feature type="domain" description="B30.2/SPRY" evidence="2">
    <location>
        <begin position="1"/>
        <end position="111"/>
    </location>
</feature>
<proteinExistence type="predicted"/>
<dbReference type="AlphaFoldDB" id="A0ABD2QJB8"/>
<evidence type="ECO:0000313" key="3">
    <source>
        <dbReference type="EMBL" id="KAL3318836.1"/>
    </source>
</evidence>
<name>A0ABD2QJB8_9PLAT</name>
<organism evidence="3 4">
    <name type="scientific">Cichlidogyrus casuarinus</name>
    <dbReference type="NCBI Taxonomy" id="1844966"/>
    <lineage>
        <taxon>Eukaryota</taxon>
        <taxon>Metazoa</taxon>
        <taxon>Spiralia</taxon>
        <taxon>Lophotrochozoa</taxon>
        <taxon>Platyhelminthes</taxon>
        <taxon>Monogenea</taxon>
        <taxon>Monopisthocotylea</taxon>
        <taxon>Dactylogyridea</taxon>
        <taxon>Ancyrocephalidae</taxon>
        <taxon>Cichlidogyrus</taxon>
    </lineage>
</organism>
<feature type="compositionally biased region" description="Polar residues" evidence="1">
    <location>
        <begin position="321"/>
        <end position="332"/>
    </location>
</feature>
<evidence type="ECO:0000259" key="2">
    <source>
        <dbReference type="PROSITE" id="PS50188"/>
    </source>
</evidence>
<feature type="compositionally biased region" description="Polar residues" evidence="1">
    <location>
        <begin position="207"/>
        <end position="250"/>
    </location>
</feature>
<dbReference type="PANTHER" id="PTHR12245:SF5">
    <property type="entry name" value="SPRY DOMAIN-CONTAINING SOCS BOX PROTEIN 3"/>
    <property type="match status" value="1"/>
</dbReference>
<dbReference type="Gene3D" id="2.60.120.920">
    <property type="match status" value="1"/>
</dbReference>
<feature type="compositionally biased region" description="Low complexity" evidence="1">
    <location>
        <begin position="292"/>
        <end position="303"/>
    </location>
</feature>
<sequence length="332" mass="36744">MVGFGTKDVDLNRKRTSFCSALGIDSKSWGFSYRSVFLHGGVALKLDCGFNKGSIVGIHLDSWHGCFTLYVNGKSMHFGKLKHSNCDEYYPLLSSTAAKSGFRLIYAKSSEITLQILACYAMRDSLQTNRALFDFTSLPPGLQIFLKNNMPWLKYRSHGTLEGVDSASFLDDSSYQRCSYCHPIDSPDKASNHIFRSSDLYPGLAGSSASTSDTNQQPCSSTDNPPASSTVSSQSATELSLGHNSDSSRLPQLKPMYARTRKNLESISDWYSIDESFKLVNHSLFIKLHFSTSPSHSSEKSSSTEVEMLWDQYGDPESTAMVRNSSRGKSID</sequence>
<dbReference type="InterPro" id="IPR050672">
    <property type="entry name" value="FBXO45-Fsn/SPSB_families"/>
</dbReference>
<dbReference type="InterPro" id="IPR013320">
    <property type="entry name" value="ConA-like_dom_sf"/>
</dbReference>
<accession>A0ABD2QJB8</accession>
<feature type="region of interest" description="Disordered" evidence="1">
    <location>
        <begin position="292"/>
        <end position="332"/>
    </location>
</feature>
<evidence type="ECO:0000313" key="4">
    <source>
        <dbReference type="Proteomes" id="UP001626550"/>
    </source>
</evidence>
<dbReference type="SUPFAM" id="SSF49899">
    <property type="entry name" value="Concanavalin A-like lectins/glucanases"/>
    <property type="match status" value="1"/>
</dbReference>
<keyword evidence="4" id="KW-1185">Reference proteome</keyword>
<dbReference type="PROSITE" id="PS50188">
    <property type="entry name" value="B302_SPRY"/>
    <property type="match status" value="1"/>
</dbReference>
<dbReference type="InterPro" id="IPR043136">
    <property type="entry name" value="B30.2/SPRY_sf"/>
</dbReference>
<dbReference type="EMBL" id="JBJKFK010000198">
    <property type="protein sequence ID" value="KAL3318836.1"/>
    <property type="molecule type" value="Genomic_DNA"/>
</dbReference>
<dbReference type="PANTHER" id="PTHR12245">
    <property type="entry name" value="SPRY DOMAIN CONTAINING SOCS BOX PROTEIN"/>
    <property type="match status" value="1"/>
</dbReference>
<dbReference type="InterPro" id="IPR001870">
    <property type="entry name" value="B30.2/SPRY"/>
</dbReference>
<comment type="caution">
    <text evidence="3">The sequence shown here is derived from an EMBL/GenBank/DDBJ whole genome shotgun (WGS) entry which is preliminary data.</text>
</comment>
<gene>
    <name evidence="3" type="primary">SPSB3</name>
    <name evidence="3" type="ORF">Ciccas_002508</name>
</gene>
<feature type="region of interest" description="Disordered" evidence="1">
    <location>
        <begin position="205"/>
        <end position="253"/>
    </location>
</feature>
<reference evidence="3 4" key="1">
    <citation type="submission" date="2024-11" db="EMBL/GenBank/DDBJ databases">
        <title>Adaptive evolution of stress response genes in parasites aligns with host niche diversity.</title>
        <authorList>
            <person name="Hahn C."/>
            <person name="Resl P."/>
        </authorList>
    </citation>
    <scope>NUCLEOTIDE SEQUENCE [LARGE SCALE GENOMIC DNA]</scope>
    <source>
        <strain evidence="3">EGGRZ-B1_66</strain>
        <tissue evidence="3">Body</tissue>
    </source>
</reference>
<evidence type="ECO:0000256" key="1">
    <source>
        <dbReference type="SAM" id="MobiDB-lite"/>
    </source>
</evidence>
<protein>
    <submittedName>
        <fullName evidence="3">SPRY domain-containing SOCS box protein 3</fullName>
    </submittedName>
</protein>